<protein>
    <submittedName>
        <fullName evidence="3 4">Uncharacterized protein LOC117640736</fullName>
    </submittedName>
</protein>
<dbReference type="Proteomes" id="UP000515158">
    <property type="component" value="Unplaced"/>
</dbReference>
<reference evidence="3 4" key="1">
    <citation type="submission" date="2025-04" db="UniProtKB">
        <authorList>
            <consortium name="RefSeq"/>
        </authorList>
    </citation>
    <scope>IDENTIFICATION</scope>
    <source>
        <tissue evidence="3 4">Total insect</tissue>
    </source>
</reference>
<dbReference type="GeneID" id="117640736"/>
<proteinExistence type="predicted"/>
<name>A0A6P8Y9T5_THRPL</name>
<gene>
    <name evidence="3 4" type="primary">LOC117640736</name>
</gene>
<evidence type="ECO:0000313" key="3">
    <source>
        <dbReference type="RefSeq" id="XP_034233475.1"/>
    </source>
</evidence>
<dbReference type="KEGG" id="tpal:117640736"/>
<sequence>MSANKIPARPMEYPYTMAAKFTHFPYKMYFNHANWRYKWSVIGYGLSIPFFIFLNNALNSPGNQEKRKEFERKIHKDHEEHLKHLK</sequence>
<keyword evidence="1" id="KW-0472">Membrane</keyword>
<dbReference type="CTD" id="246602"/>
<evidence type="ECO:0000313" key="4">
    <source>
        <dbReference type="RefSeq" id="XP_034233476.1"/>
    </source>
</evidence>
<organism evidence="3">
    <name type="scientific">Thrips palmi</name>
    <name type="common">Melon thrips</name>
    <dbReference type="NCBI Taxonomy" id="161013"/>
    <lineage>
        <taxon>Eukaryota</taxon>
        <taxon>Metazoa</taxon>
        <taxon>Ecdysozoa</taxon>
        <taxon>Arthropoda</taxon>
        <taxon>Hexapoda</taxon>
        <taxon>Insecta</taxon>
        <taxon>Pterygota</taxon>
        <taxon>Neoptera</taxon>
        <taxon>Paraneoptera</taxon>
        <taxon>Thysanoptera</taxon>
        <taxon>Terebrantia</taxon>
        <taxon>Thripoidea</taxon>
        <taxon>Thripidae</taxon>
        <taxon>Thrips</taxon>
    </lineage>
</organism>
<accession>A0A6P8Y9T5</accession>
<evidence type="ECO:0000256" key="1">
    <source>
        <dbReference type="SAM" id="Phobius"/>
    </source>
</evidence>
<keyword evidence="1" id="KW-0812">Transmembrane</keyword>
<dbReference type="OrthoDB" id="6067390at2759"/>
<dbReference type="AlphaFoldDB" id="A0A6P8Y9T5"/>
<dbReference type="RefSeq" id="XP_034233476.1">
    <property type="nucleotide sequence ID" value="XM_034377585.1"/>
</dbReference>
<evidence type="ECO:0000313" key="2">
    <source>
        <dbReference type="Proteomes" id="UP000515158"/>
    </source>
</evidence>
<dbReference type="RefSeq" id="XP_034233475.1">
    <property type="nucleotide sequence ID" value="XM_034377584.1"/>
</dbReference>
<keyword evidence="1" id="KW-1133">Transmembrane helix</keyword>
<keyword evidence="2" id="KW-1185">Reference proteome</keyword>
<feature type="transmembrane region" description="Helical" evidence="1">
    <location>
        <begin position="37"/>
        <end position="58"/>
    </location>
</feature>